<gene>
    <name evidence="5" type="ORF">H7313_13730</name>
</gene>
<keyword evidence="3" id="KW-0472">Membrane</keyword>
<dbReference type="AlphaFoldDB" id="A0A842JEF3"/>
<protein>
    <submittedName>
        <fullName evidence="5">Helix-turn-helix transcriptional regulator</fullName>
    </submittedName>
</protein>
<dbReference type="Pfam" id="PF00196">
    <property type="entry name" value="GerE"/>
    <property type="match status" value="1"/>
</dbReference>
<feature type="transmembrane region" description="Helical" evidence="3">
    <location>
        <begin position="90"/>
        <end position="110"/>
    </location>
</feature>
<dbReference type="GO" id="GO:0003677">
    <property type="term" value="F:DNA binding"/>
    <property type="evidence" value="ECO:0007669"/>
    <property type="project" value="UniProtKB-KW"/>
</dbReference>
<feature type="transmembrane region" description="Helical" evidence="3">
    <location>
        <begin position="63"/>
        <end position="84"/>
    </location>
</feature>
<organism evidence="5 6">
    <name type="scientific">Gordonibacter massiliensis</name>
    <name type="common">ex Traore et al. 2017</name>
    <dbReference type="NCBI Taxonomy" id="1841863"/>
    <lineage>
        <taxon>Bacteria</taxon>
        <taxon>Bacillati</taxon>
        <taxon>Actinomycetota</taxon>
        <taxon>Coriobacteriia</taxon>
        <taxon>Eggerthellales</taxon>
        <taxon>Eggerthellaceae</taxon>
        <taxon>Gordonibacter</taxon>
    </lineage>
</organism>
<feature type="domain" description="HTH luxR-type" evidence="4">
    <location>
        <begin position="257"/>
        <end position="322"/>
    </location>
</feature>
<reference evidence="5 6" key="1">
    <citation type="submission" date="2020-08" db="EMBL/GenBank/DDBJ databases">
        <authorList>
            <person name="Liu C."/>
            <person name="Sun Q."/>
        </authorList>
    </citation>
    <scope>NUCLEOTIDE SEQUENCE [LARGE SCALE GENOMIC DNA]</scope>
    <source>
        <strain evidence="5 6">N22</strain>
    </source>
</reference>
<evidence type="ECO:0000256" key="1">
    <source>
        <dbReference type="ARBA" id="ARBA00023125"/>
    </source>
</evidence>
<feature type="transmembrane region" description="Helical" evidence="3">
    <location>
        <begin position="6"/>
        <end position="25"/>
    </location>
</feature>
<dbReference type="SUPFAM" id="SSF46894">
    <property type="entry name" value="C-terminal effector domain of the bipartite response regulators"/>
    <property type="match status" value="1"/>
</dbReference>
<evidence type="ECO:0000313" key="5">
    <source>
        <dbReference type="EMBL" id="MBC2890393.1"/>
    </source>
</evidence>
<evidence type="ECO:0000256" key="3">
    <source>
        <dbReference type="SAM" id="Phobius"/>
    </source>
</evidence>
<keyword evidence="3" id="KW-0812">Transmembrane</keyword>
<comment type="caution">
    <text evidence="5">The sequence shown here is derived from an EMBL/GenBank/DDBJ whole genome shotgun (WGS) entry which is preliminary data.</text>
</comment>
<dbReference type="RefSeq" id="WP_185906106.1">
    <property type="nucleotide sequence ID" value="NZ_JACMSE010000013.1"/>
</dbReference>
<dbReference type="InterPro" id="IPR016032">
    <property type="entry name" value="Sig_transdc_resp-reg_C-effctor"/>
</dbReference>
<keyword evidence="1" id="KW-0238">DNA-binding</keyword>
<feature type="region of interest" description="Disordered" evidence="2">
    <location>
        <begin position="31"/>
        <end position="55"/>
    </location>
</feature>
<feature type="transmembrane region" description="Helical" evidence="3">
    <location>
        <begin position="213"/>
        <end position="234"/>
    </location>
</feature>
<dbReference type="GO" id="GO:0006355">
    <property type="term" value="P:regulation of DNA-templated transcription"/>
    <property type="evidence" value="ECO:0007669"/>
    <property type="project" value="InterPro"/>
</dbReference>
<dbReference type="PANTHER" id="PTHR43214">
    <property type="entry name" value="TWO-COMPONENT RESPONSE REGULATOR"/>
    <property type="match status" value="1"/>
</dbReference>
<accession>A0A842JEF3</accession>
<proteinExistence type="predicted"/>
<dbReference type="InterPro" id="IPR000792">
    <property type="entry name" value="Tscrpt_reg_LuxR_C"/>
</dbReference>
<keyword evidence="3" id="KW-1133">Transmembrane helix</keyword>
<dbReference type="PROSITE" id="PS50043">
    <property type="entry name" value="HTH_LUXR_2"/>
    <property type="match status" value="1"/>
</dbReference>
<evidence type="ECO:0000256" key="2">
    <source>
        <dbReference type="SAM" id="MobiDB-lite"/>
    </source>
</evidence>
<dbReference type="InterPro" id="IPR039420">
    <property type="entry name" value="WalR-like"/>
</dbReference>
<feature type="transmembrane region" description="Helical" evidence="3">
    <location>
        <begin position="122"/>
        <end position="143"/>
    </location>
</feature>
<dbReference type="CDD" id="cd06170">
    <property type="entry name" value="LuxR_C_like"/>
    <property type="match status" value="1"/>
</dbReference>
<sequence>MAFAPPAAVAAVAFALVPAALLLSGSNRAEAADERPAATDDPSTGQPPFGADGERARKVRPRIALAFALVCHGASFGFAAALGAAVCAALVGPAGAFAPIAAAGGAAWLLRGTATRNGARTLQSIAALMVVAVAPLLLSFDLAGDPEWLAAQSVLLGSAAAFAPIAGALAATRAEKLERAGETPLAGFAADALGLLLGWTACTASLEAGGLRGTPFLIMTVALLAALVWCVVALGRLAGDASDRIDSERLVALACADVAKEHGLSPRERELLPMLAGEADIASIHQALFVSRNTVKTHQRHIYAKLGVHSREELRSLVRAQLR</sequence>
<dbReference type="SMART" id="SM00421">
    <property type="entry name" value="HTH_LUXR"/>
    <property type="match status" value="1"/>
</dbReference>
<evidence type="ECO:0000259" key="4">
    <source>
        <dbReference type="PROSITE" id="PS50043"/>
    </source>
</evidence>
<dbReference type="EMBL" id="JACMSE010000013">
    <property type="protein sequence ID" value="MBC2890393.1"/>
    <property type="molecule type" value="Genomic_DNA"/>
</dbReference>
<feature type="transmembrane region" description="Helical" evidence="3">
    <location>
        <begin position="183"/>
        <end position="201"/>
    </location>
</feature>
<dbReference type="InterPro" id="IPR036388">
    <property type="entry name" value="WH-like_DNA-bd_sf"/>
</dbReference>
<dbReference type="Gene3D" id="1.10.10.10">
    <property type="entry name" value="Winged helix-like DNA-binding domain superfamily/Winged helix DNA-binding domain"/>
    <property type="match status" value="1"/>
</dbReference>
<evidence type="ECO:0000313" key="6">
    <source>
        <dbReference type="Proteomes" id="UP000587396"/>
    </source>
</evidence>
<name>A0A842JEF3_9ACTN</name>
<feature type="transmembrane region" description="Helical" evidence="3">
    <location>
        <begin position="149"/>
        <end position="171"/>
    </location>
</feature>
<keyword evidence="6" id="KW-1185">Reference proteome</keyword>
<dbReference type="Proteomes" id="UP000587396">
    <property type="component" value="Unassembled WGS sequence"/>
</dbReference>